<organism evidence="2 3">
    <name type="scientific">Caerostris extrusa</name>
    <name type="common">Bark spider</name>
    <name type="synonym">Caerostris bankana</name>
    <dbReference type="NCBI Taxonomy" id="172846"/>
    <lineage>
        <taxon>Eukaryota</taxon>
        <taxon>Metazoa</taxon>
        <taxon>Ecdysozoa</taxon>
        <taxon>Arthropoda</taxon>
        <taxon>Chelicerata</taxon>
        <taxon>Arachnida</taxon>
        <taxon>Araneae</taxon>
        <taxon>Araneomorphae</taxon>
        <taxon>Entelegynae</taxon>
        <taxon>Araneoidea</taxon>
        <taxon>Araneidae</taxon>
        <taxon>Caerostris</taxon>
    </lineage>
</organism>
<evidence type="ECO:0000256" key="1">
    <source>
        <dbReference type="SAM" id="MobiDB-lite"/>
    </source>
</evidence>
<evidence type="ECO:0000313" key="3">
    <source>
        <dbReference type="Proteomes" id="UP001054945"/>
    </source>
</evidence>
<reference evidence="2 3" key="1">
    <citation type="submission" date="2021-06" db="EMBL/GenBank/DDBJ databases">
        <title>Caerostris extrusa draft genome.</title>
        <authorList>
            <person name="Kono N."/>
            <person name="Arakawa K."/>
        </authorList>
    </citation>
    <scope>NUCLEOTIDE SEQUENCE [LARGE SCALE GENOMIC DNA]</scope>
</reference>
<proteinExistence type="predicted"/>
<evidence type="ECO:0000313" key="2">
    <source>
        <dbReference type="EMBL" id="GIY61438.1"/>
    </source>
</evidence>
<sequence length="91" mass="10101">MPRFPISLGQKKKKKRSPDNCGNKQERHPIDMVPRNICHILSSPIAAVRFCARPVIRRAINPRPPQTILNDVHVDTAGRKSRGKGGGKAIT</sequence>
<gene>
    <name evidence="2" type="ORF">CEXT_293671</name>
</gene>
<dbReference type="EMBL" id="BPLR01013468">
    <property type="protein sequence ID" value="GIY61438.1"/>
    <property type="molecule type" value="Genomic_DNA"/>
</dbReference>
<dbReference type="AlphaFoldDB" id="A0AAV4UUL0"/>
<feature type="region of interest" description="Disordered" evidence="1">
    <location>
        <begin position="1"/>
        <end position="29"/>
    </location>
</feature>
<dbReference type="Proteomes" id="UP001054945">
    <property type="component" value="Unassembled WGS sequence"/>
</dbReference>
<protein>
    <submittedName>
        <fullName evidence="2">Uncharacterized protein</fullName>
    </submittedName>
</protein>
<name>A0AAV4UUL0_CAEEX</name>
<feature type="region of interest" description="Disordered" evidence="1">
    <location>
        <begin position="65"/>
        <end position="91"/>
    </location>
</feature>
<accession>A0AAV4UUL0</accession>
<comment type="caution">
    <text evidence="2">The sequence shown here is derived from an EMBL/GenBank/DDBJ whole genome shotgun (WGS) entry which is preliminary data.</text>
</comment>
<keyword evidence="3" id="KW-1185">Reference proteome</keyword>